<evidence type="ECO:0008006" key="4">
    <source>
        <dbReference type="Google" id="ProtNLM"/>
    </source>
</evidence>
<dbReference type="EMBL" id="KZ819238">
    <property type="protein sequence ID" value="PWY96921.1"/>
    <property type="molecule type" value="Genomic_DNA"/>
</dbReference>
<feature type="region of interest" description="Disordered" evidence="1">
    <location>
        <begin position="1"/>
        <end position="48"/>
    </location>
</feature>
<feature type="region of interest" description="Disordered" evidence="1">
    <location>
        <begin position="475"/>
        <end position="642"/>
    </location>
</feature>
<feature type="region of interest" description="Disordered" evidence="1">
    <location>
        <begin position="386"/>
        <end position="414"/>
    </location>
</feature>
<reference evidence="2 3" key="1">
    <citation type="journal article" date="2018" name="Mol. Biol. Evol.">
        <title>Broad Genomic Sampling Reveals a Smut Pathogenic Ancestry of the Fungal Clade Ustilaginomycotina.</title>
        <authorList>
            <person name="Kijpornyongpan T."/>
            <person name="Mondo S.J."/>
            <person name="Barry K."/>
            <person name="Sandor L."/>
            <person name="Lee J."/>
            <person name="Lipzen A."/>
            <person name="Pangilinan J."/>
            <person name="LaButti K."/>
            <person name="Hainaut M."/>
            <person name="Henrissat B."/>
            <person name="Grigoriev I.V."/>
            <person name="Spatafora J.W."/>
            <person name="Aime M.C."/>
        </authorList>
    </citation>
    <scope>NUCLEOTIDE SEQUENCE [LARGE SCALE GENOMIC DNA]</scope>
    <source>
        <strain evidence="2 3">MCA 3645</strain>
    </source>
</reference>
<keyword evidence="3" id="KW-1185">Reference proteome</keyword>
<feature type="compositionally biased region" description="Low complexity" evidence="1">
    <location>
        <begin position="657"/>
        <end position="675"/>
    </location>
</feature>
<feature type="compositionally biased region" description="Low complexity" evidence="1">
    <location>
        <begin position="477"/>
        <end position="490"/>
    </location>
</feature>
<protein>
    <recommendedName>
        <fullName evidence="4">Don3 interacting protein</fullName>
    </recommendedName>
</protein>
<evidence type="ECO:0000256" key="1">
    <source>
        <dbReference type="SAM" id="MobiDB-lite"/>
    </source>
</evidence>
<feature type="region of interest" description="Disordered" evidence="1">
    <location>
        <begin position="657"/>
        <end position="676"/>
    </location>
</feature>
<feature type="compositionally biased region" description="Polar residues" evidence="1">
    <location>
        <begin position="29"/>
        <end position="47"/>
    </location>
</feature>
<feature type="compositionally biased region" description="Low complexity" evidence="1">
    <location>
        <begin position="192"/>
        <end position="209"/>
    </location>
</feature>
<sequence>MIAPFSTLASSSRSVTPTSSSHVKHHRPTNSITAGQQHPSHSGTNSPAFRHEDLEDEIESWVETLCSPLSTSTERIEVLNTIEKSLVSYAGPTRSSSSRMRSTVPSGLIGLDPAATFWALQGVAGYNLAEVLLSLIFRLHLDLIREDQSLRAATTAASSGTRKTSSSQSSTSQYGTTGGSNAGLGLGLDLGSPRSSSMEPSLSPQQRQRLQQTVTETCIAITILQGLTLCNSATSRIMQRKSSLELLLSVVLGEYCIGVLPPLLVQQCSAPNTPTTPTFDPATDPALSLPSGFALDLLMCVLVDNQTARDRFEDMGGIQQIVQLSHKCADSVTNAPSSSTSHHVMTNQHSREVIMALKQTDLLCLEFRYFWSQLLKATAANGPASDPLLAAATSSRTPTSRRNTQTSPESDAASIYIDAVSQPSTPRAHAKAPVDAFDLKTTASENVNDTPKATHRRVTAPLASTISEHGLATMAEQTRSSGQPGRSSPSKQPLSRRLRQSASTAELRSKAATDTAILSKVSRQAQTPPEMSSSRGEHSGQIARVAISSSTSALVEQRRGKESRRNSKAESGGSGQLDDQAGSAFKMPRIPLGMSSRERPRIPSPLKPRSLVSPRPATSSGSGSGSGGTGMPFASTSTQTQMAPGYRRLRAATSASVQAPASSASASAGISPLSPHFTMEKDMEDRENRNPFARTPATLSSQSAKPVSLRNDDGRPSSTSALGSRHSHPSCGSNPEQTVEPVTPTDRMPTSPGKTGLEMAKQTPRSKLGMSDSINSLETSSGLPTTSSSVSTLGVGVGVGVGSQIRIPPSPAVRRAQLARARSLSPSKLGLGVTTHGSVGVNE</sequence>
<feature type="compositionally biased region" description="Gly residues" evidence="1">
    <location>
        <begin position="176"/>
        <end position="188"/>
    </location>
</feature>
<feature type="region of interest" description="Disordered" evidence="1">
    <location>
        <begin position="155"/>
        <end position="209"/>
    </location>
</feature>
<feature type="compositionally biased region" description="Low complexity" evidence="1">
    <location>
        <begin position="155"/>
        <end position="175"/>
    </location>
</feature>
<feature type="compositionally biased region" description="Low complexity" evidence="1">
    <location>
        <begin position="390"/>
        <end position="402"/>
    </location>
</feature>
<proteinExistence type="predicted"/>
<gene>
    <name evidence="2" type="ORF">BCV70DRAFT_101874</name>
</gene>
<dbReference type="STRING" id="1882483.A0A317XFC9"/>
<evidence type="ECO:0000313" key="2">
    <source>
        <dbReference type="EMBL" id="PWY96921.1"/>
    </source>
</evidence>
<dbReference type="AlphaFoldDB" id="A0A317XFC9"/>
<feature type="region of interest" description="Disordered" evidence="1">
    <location>
        <begin position="681"/>
        <end position="789"/>
    </location>
</feature>
<dbReference type="InParanoid" id="A0A317XFC9"/>
<feature type="compositionally biased region" description="Low complexity" evidence="1">
    <location>
        <begin position="776"/>
        <end position="789"/>
    </location>
</feature>
<dbReference type="Proteomes" id="UP000246740">
    <property type="component" value="Unassembled WGS sequence"/>
</dbReference>
<feature type="compositionally biased region" description="Basic and acidic residues" evidence="1">
    <location>
        <begin position="556"/>
        <end position="568"/>
    </location>
</feature>
<name>A0A317XFC9_9BASI</name>
<accession>A0A317XFC9</accession>
<organism evidence="2 3">
    <name type="scientific">Testicularia cyperi</name>
    <dbReference type="NCBI Taxonomy" id="1882483"/>
    <lineage>
        <taxon>Eukaryota</taxon>
        <taxon>Fungi</taxon>
        <taxon>Dikarya</taxon>
        <taxon>Basidiomycota</taxon>
        <taxon>Ustilaginomycotina</taxon>
        <taxon>Ustilaginomycetes</taxon>
        <taxon>Ustilaginales</taxon>
        <taxon>Anthracoideaceae</taxon>
        <taxon>Testicularia</taxon>
    </lineage>
</organism>
<feature type="compositionally biased region" description="Polar residues" evidence="1">
    <location>
        <begin position="521"/>
        <end position="534"/>
    </location>
</feature>
<dbReference type="OrthoDB" id="5357220at2759"/>
<feature type="compositionally biased region" description="Low complexity" evidence="1">
    <location>
        <begin position="10"/>
        <end position="21"/>
    </location>
</feature>
<evidence type="ECO:0000313" key="3">
    <source>
        <dbReference type="Proteomes" id="UP000246740"/>
    </source>
</evidence>